<dbReference type="EMBL" id="BBIO01000001">
    <property type="protein sequence ID" value="GAK43623.1"/>
    <property type="molecule type" value="Genomic_DNA"/>
</dbReference>
<evidence type="ECO:0000313" key="1">
    <source>
        <dbReference type="EMBL" id="GAK43623.1"/>
    </source>
</evidence>
<dbReference type="STRING" id="1333998.M2A_0122"/>
<sequence length="103" mass="10554">MIAASNTAPIDVVAVATDILNKGARRETMASQQEIRALAAAVLDFSASLHLAASSLGLLSALASDPASPGLRIEAIGGFAALEGELMRMGFLTRKSDDERGAA</sequence>
<evidence type="ECO:0000313" key="2">
    <source>
        <dbReference type="Proteomes" id="UP000028702"/>
    </source>
</evidence>
<accession>A0A081B6F5</accession>
<protein>
    <submittedName>
        <fullName evidence="1">Uncharacterized protein</fullName>
    </submittedName>
</protein>
<keyword evidence="2" id="KW-1185">Reference proteome</keyword>
<name>A0A081B6F5_9HYPH</name>
<reference evidence="1 2" key="1">
    <citation type="submission" date="2014-07" db="EMBL/GenBank/DDBJ databases">
        <title>Tepidicaulis marinum gen. nov., sp. nov., a novel marine bacterium denitrifying nitrate to nitrous oxide strictly under microaerobic conditions.</title>
        <authorList>
            <person name="Takeuchi M."/>
            <person name="Yamagishi T."/>
            <person name="Kamagata Y."/>
            <person name="Oshima K."/>
            <person name="Hattori M."/>
            <person name="Katayama T."/>
            <person name="Hanada S."/>
            <person name="Tamaki H."/>
            <person name="Marumo K."/>
            <person name="Maeda H."/>
            <person name="Nedachi M."/>
            <person name="Iwasaki W."/>
            <person name="Suwa Y."/>
            <person name="Sakata S."/>
        </authorList>
    </citation>
    <scope>NUCLEOTIDE SEQUENCE [LARGE SCALE GENOMIC DNA]</scope>
    <source>
        <strain evidence="1 2">MA2</strain>
    </source>
</reference>
<gene>
    <name evidence="1" type="ORF">M2A_0122</name>
</gene>
<organism evidence="1 2">
    <name type="scientific">Tepidicaulis marinus</name>
    <dbReference type="NCBI Taxonomy" id="1333998"/>
    <lineage>
        <taxon>Bacteria</taxon>
        <taxon>Pseudomonadati</taxon>
        <taxon>Pseudomonadota</taxon>
        <taxon>Alphaproteobacteria</taxon>
        <taxon>Hyphomicrobiales</taxon>
        <taxon>Parvibaculaceae</taxon>
        <taxon>Tepidicaulis</taxon>
    </lineage>
</organism>
<comment type="caution">
    <text evidence="1">The sequence shown here is derived from an EMBL/GenBank/DDBJ whole genome shotgun (WGS) entry which is preliminary data.</text>
</comment>
<dbReference type="AlphaFoldDB" id="A0A081B6F5"/>
<dbReference type="Proteomes" id="UP000028702">
    <property type="component" value="Unassembled WGS sequence"/>
</dbReference>
<dbReference type="RefSeq" id="WP_045441705.1">
    <property type="nucleotide sequence ID" value="NZ_BBIO01000001.1"/>
</dbReference>
<proteinExistence type="predicted"/>